<name>A0A1F6PA92_9BACT</name>
<proteinExistence type="predicted"/>
<comment type="caution">
    <text evidence="2">The sequence shown here is derived from an EMBL/GenBank/DDBJ whole genome shotgun (WGS) entry which is preliminary data.</text>
</comment>
<keyword evidence="1" id="KW-0472">Membrane</keyword>
<feature type="transmembrane region" description="Helical" evidence="1">
    <location>
        <begin position="41"/>
        <end position="63"/>
    </location>
</feature>
<evidence type="ECO:0000313" key="2">
    <source>
        <dbReference type="EMBL" id="OGH93038.1"/>
    </source>
</evidence>
<feature type="transmembrane region" description="Helical" evidence="1">
    <location>
        <begin position="6"/>
        <end position="29"/>
    </location>
</feature>
<dbReference type="EMBL" id="MFRA01000003">
    <property type="protein sequence ID" value="OGH93038.1"/>
    <property type="molecule type" value="Genomic_DNA"/>
</dbReference>
<dbReference type="Proteomes" id="UP000176634">
    <property type="component" value="Unassembled WGS sequence"/>
</dbReference>
<organism evidence="2 3">
    <name type="scientific">Candidatus Magasanikbacteria bacterium RIFOXYD1_FULL_40_23</name>
    <dbReference type="NCBI Taxonomy" id="1798705"/>
    <lineage>
        <taxon>Bacteria</taxon>
        <taxon>Candidatus Magasanikiibacteriota</taxon>
    </lineage>
</organism>
<accession>A0A1F6PA92</accession>
<reference evidence="2 3" key="1">
    <citation type="journal article" date="2016" name="Nat. Commun.">
        <title>Thousands of microbial genomes shed light on interconnected biogeochemical processes in an aquifer system.</title>
        <authorList>
            <person name="Anantharaman K."/>
            <person name="Brown C.T."/>
            <person name="Hug L.A."/>
            <person name="Sharon I."/>
            <person name="Castelle C.J."/>
            <person name="Probst A.J."/>
            <person name="Thomas B.C."/>
            <person name="Singh A."/>
            <person name="Wilkins M.J."/>
            <person name="Karaoz U."/>
            <person name="Brodie E.L."/>
            <person name="Williams K.H."/>
            <person name="Hubbard S.S."/>
            <person name="Banfield J.F."/>
        </authorList>
    </citation>
    <scope>NUCLEOTIDE SEQUENCE [LARGE SCALE GENOMIC DNA]</scope>
</reference>
<dbReference type="AlphaFoldDB" id="A0A1F6PA92"/>
<evidence type="ECO:0000256" key="1">
    <source>
        <dbReference type="SAM" id="Phobius"/>
    </source>
</evidence>
<dbReference type="STRING" id="1798705.A2563_04645"/>
<protein>
    <submittedName>
        <fullName evidence="2">Uncharacterized protein</fullName>
    </submittedName>
</protein>
<keyword evidence="1" id="KW-0812">Transmembrane</keyword>
<evidence type="ECO:0000313" key="3">
    <source>
        <dbReference type="Proteomes" id="UP000176634"/>
    </source>
</evidence>
<keyword evidence="1" id="KW-1133">Transmembrane helix</keyword>
<gene>
    <name evidence="2" type="ORF">A2563_04645</name>
</gene>
<sequence>MLVIPLYTLLIIYAIFLFVFFTFFTINIWHIFFTGTNSFNSFAVTFIVMALSAFTLFGTWYFLQGVDWQQPLITLNIESVTGIFQSGSGEYF</sequence>